<dbReference type="AlphaFoldDB" id="A0AAV9E340"/>
<dbReference type="Proteomes" id="UP001180020">
    <property type="component" value="Unassembled WGS sequence"/>
</dbReference>
<gene>
    <name evidence="2" type="ORF">QJS10_CPA09g00802</name>
</gene>
<keyword evidence="3" id="KW-1185">Reference proteome</keyword>
<accession>A0AAV9E340</accession>
<sequence length="367" mass="42091">MKDCLNVPARESSDELSVNGGNAVRLVWLRDMLAYKSVGLSNKQLDFVVRGYLLFLLGCTLFSVKSGTTVNVTYLNLLNNIDEIQSYGWGAAALARLYRQLGIASRANAKQICGYLTLLEAWAYEHFPFLRPSPDPTYDDKTPRANRWIHTRNIPGLQKNSLDVIRELLDMATVDKVDFDPYHSVRDSRPLQEYAFFKGCLCINCIFEPYMPDRVLRQLGHVQTIPKRTIHPRSIVRRSRNVTGYRVDYSGSVEQLEQWVDSVLSVATRGNRVFRPWDMTPEYLEWFESVSHRIVQNPQNRKLAQTGPPSDGPYIMSYLEPYMDQSITLLDAHRVISSIYHYCKNSTPLPNAASSRRIAKQRHDPRA</sequence>
<evidence type="ECO:0000313" key="2">
    <source>
        <dbReference type="EMBL" id="KAK1307577.1"/>
    </source>
</evidence>
<proteinExistence type="predicted"/>
<reference evidence="2" key="2">
    <citation type="submission" date="2023-06" db="EMBL/GenBank/DDBJ databases">
        <authorList>
            <person name="Ma L."/>
            <person name="Liu K.-W."/>
            <person name="Li Z."/>
            <person name="Hsiao Y.-Y."/>
            <person name="Qi Y."/>
            <person name="Fu T."/>
            <person name="Tang G."/>
            <person name="Zhang D."/>
            <person name="Sun W.-H."/>
            <person name="Liu D.-K."/>
            <person name="Li Y."/>
            <person name="Chen G.-Z."/>
            <person name="Liu X.-D."/>
            <person name="Liao X.-Y."/>
            <person name="Jiang Y.-T."/>
            <person name="Yu X."/>
            <person name="Hao Y."/>
            <person name="Huang J."/>
            <person name="Zhao X.-W."/>
            <person name="Ke S."/>
            <person name="Chen Y.-Y."/>
            <person name="Wu W.-L."/>
            <person name="Hsu J.-L."/>
            <person name="Lin Y.-F."/>
            <person name="Huang M.-D."/>
            <person name="Li C.-Y."/>
            <person name="Huang L."/>
            <person name="Wang Z.-W."/>
            <person name="Zhao X."/>
            <person name="Zhong W.-Y."/>
            <person name="Peng D.-H."/>
            <person name="Ahmad S."/>
            <person name="Lan S."/>
            <person name="Zhang J.-S."/>
            <person name="Tsai W.-C."/>
            <person name="Van De Peer Y."/>
            <person name="Liu Z.-J."/>
        </authorList>
    </citation>
    <scope>NUCLEOTIDE SEQUENCE</scope>
    <source>
        <strain evidence="2">CP</strain>
        <tissue evidence="2">Leaves</tissue>
    </source>
</reference>
<dbReference type="Pfam" id="PF10536">
    <property type="entry name" value="PMD"/>
    <property type="match status" value="1"/>
</dbReference>
<protein>
    <recommendedName>
        <fullName evidence="1">Aminotransferase-like plant mobile domain-containing protein</fullName>
    </recommendedName>
</protein>
<name>A0AAV9E340_ACOCL</name>
<dbReference type="PANTHER" id="PTHR46033:SF80">
    <property type="entry name" value="PROTEIN MAIN-LIKE 2-LIKE"/>
    <property type="match status" value="1"/>
</dbReference>
<dbReference type="GO" id="GO:0010073">
    <property type="term" value="P:meristem maintenance"/>
    <property type="evidence" value="ECO:0007669"/>
    <property type="project" value="InterPro"/>
</dbReference>
<comment type="caution">
    <text evidence="2">The sequence shown here is derived from an EMBL/GenBank/DDBJ whole genome shotgun (WGS) entry which is preliminary data.</text>
</comment>
<feature type="domain" description="Aminotransferase-like plant mobile" evidence="1">
    <location>
        <begin position="20"/>
        <end position="287"/>
    </location>
</feature>
<dbReference type="InterPro" id="IPR019557">
    <property type="entry name" value="AminoTfrase-like_pln_mobile"/>
</dbReference>
<dbReference type="PANTHER" id="PTHR46033">
    <property type="entry name" value="PROTEIN MAIN-LIKE 2"/>
    <property type="match status" value="1"/>
</dbReference>
<evidence type="ECO:0000259" key="1">
    <source>
        <dbReference type="Pfam" id="PF10536"/>
    </source>
</evidence>
<evidence type="ECO:0000313" key="3">
    <source>
        <dbReference type="Proteomes" id="UP001180020"/>
    </source>
</evidence>
<reference evidence="2" key="1">
    <citation type="journal article" date="2023" name="Nat. Commun.">
        <title>Diploid and tetraploid genomes of Acorus and the evolution of monocots.</title>
        <authorList>
            <person name="Ma L."/>
            <person name="Liu K.W."/>
            <person name="Li Z."/>
            <person name="Hsiao Y.Y."/>
            <person name="Qi Y."/>
            <person name="Fu T."/>
            <person name="Tang G.D."/>
            <person name="Zhang D."/>
            <person name="Sun W.H."/>
            <person name="Liu D.K."/>
            <person name="Li Y."/>
            <person name="Chen G.Z."/>
            <person name="Liu X.D."/>
            <person name="Liao X.Y."/>
            <person name="Jiang Y.T."/>
            <person name="Yu X."/>
            <person name="Hao Y."/>
            <person name="Huang J."/>
            <person name="Zhao X.W."/>
            <person name="Ke S."/>
            <person name="Chen Y.Y."/>
            <person name="Wu W.L."/>
            <person name="Hsu J.L."/>
            <person name="Lin Y.F."/>
            <person name="Huang M.D."/>
            <person name="Li C.Y."/>
            <person name="Huang L."/>
            <person name="Wang Z.W."/>
            <person name="Zhao X."/>
            <person name="Zhong W.Y."/>
            <person name="Peng D.H."/>
            <person name="Ahmad S."/>
            <person name="Lan S."/>
            <person name="Zhang J.S."/>
            <person name="Tsai W.C."/>
            <person name="Van de Peer Y."/>
            <person name="Liu Z.J."/>
        </authorList>
    </citation>
    <scope>NUCLEOTIDE SEQUENCE</scope>
    <source>
        <strain evidence="2">CP</strain>
    </source>
</reference>
<organism evidence="2 3">
    <name type="scientific">Acorus calamus</name>
    <name type="common">Sweet flag</name>
    <dbReference type="NCBI Taxonomy" id="4465"/>
    <lineage>
        <taxon>Eukaryota</taxon>
        <taxon>Viridiplantae</taxon>
        <taxon>Streptophyta</taxon>
        <taxon>Embryophyta</taxon>
        <taxon>Tracheophyta</taxon>
        <taxon>Spermatophyta</taxon>
        <taxon>Magnoliopsida</taxon>
        <taxon>Liliopsida</taxon>
        <taxon>Acoraceae</taxon>
        <taxon>Acorus</taxon>
    </lineage>
</organism>
<dbReference type="InterPro" id="IPR044824">
    <property type="entry name" value="MAIN-like"/>
</dbReference>
<dbReference type="EMBL" id="JAUJYO010000009">
    <property type="protein sequence ID" value="KAK1307577.1"/>
    <property type="molecule type" value="Genomic_DNA"/>
</dbReference>